<evidence type="ECO:0000256" key="1">
    <source>
        <dbReference type="SAM" id="Phobius"/>
    </source>
</evidence>
<reference evidence="2 3" key="1">
    <citation type="submission" date="2024-09" db="EMBL/GenBank/DDBJ databases">
        <authorList>
            <person name="Sun Q."/>
            <person name="Mori K."/>
        </authorList>
    </citation>
    <scope>NUCLEOTIDE SEQUENCE [LARGE SCALE GENOMIC DNA]</scope>
    <source>
        <strain evidence="2 3">JCM 11201</strain>
    </source>
</reference>
<protein>
    <recommendedName>
        <fullName evidence="4">Type IV secretion system protein</fullName>
    </recommendedName>
</protein>
<name>A0ABV5W9D5_9BACI</name>
<dbReference type="Proteomes" id="UP001589609">
    <property type="component" value="Unassembled WGS sequence"/>
</dbReference>
<gene>
    <name evidence="2" type="ORF">ACFFMS_01345</name>
</gene>
<dbReference type="RefSeq" id="WP_379947513.1">
    <property type="nucleotide sequence ID" value="NZ_JBHMAF010000007.1"/>
</dbReference>
<evidence type="ECO:0000313" key="2">
    <source>
        <dbReference type="EMBL" id="MFB9757199.1"/>
    </source>
</evidence>
<accession>A0ABV5W9D5</accession>
<comment type="caution">
    <text evidence="2">The sequence shown here is derived from an EMBL/GenBank/DDBJ whole genome shotgun (WGS) entry which is preliminary data.</text>
</comment>
<keyword evidence="1" id="KW-0472">Membrane</keyword>
<feature type="transmembrane region" description="Helical" evidence="1">
    <location>
        <begin position="146"/>
        <end position="168"/>
    </location>
</feature>
<feature type="transmembrane region" description="Helical" evidence="1">
    <location>
        <begin position="53"/>
        <end position="75"/>
    </location>
</feature>
<keyword evidence="3" id="KW-1185">Reference proteome</keyword>
<feature type="transmembrane region" description="Helical" evidence="1">
    <location>
        <begin position="87"/>
        <end position="106"/>
    </location>
</feature>
<sequence>MPNFFDPVGTAEEIIRSVLDAWASDLITSGFKYMSQYIATPTDFSQIPHFDDLMLGTQVIGSSLVILFLYLRLLSAYRDLVTEESEVNYAEIVGSAAISMGLVWSFRPFMTMFIFPITNQFITWIGAFEIDVNLAGKSLASISPEGGLATAALHILFMALLFGLGTFIMSIAGMLRFAHVTIAMIAGPIFMATYTNRSGMFKSFLLSLAAVVFTQIIHMLCFALVVWTAAKGSFEMLMMSFAFTIIGTTGPFVLKQWLFSSGTSGGAAGVGRMVAFKLLLRR</sequence>
<organism evidence="2 3">
    <name type="scientific">Ectobacillus funiculus</name>
    <dbReference type="NCBI Taxonomy" id="137993"/>
    <lineage>
        <taxon>Bacteria</taxon>
        <taxon>Bacillati</taxon>
        <taxon>Bacillota</taxon>
        <taxon>Bacilli</taxon>
        <taxon>Bacillales</taxon>
        <taxon>Bacillaceae</taxon>
        <taxon>Ectobacillus</taxon>
    </lineage>
</organism>
<feature type="transmembrane region" description="Helical" evidence="1">
    <location>
        <begin position="174"/>
        <end position="192"/>
    </location>
</feature>
<proteinExistence type="predicted"/>
<evidence type="ECO:0008006" key="4">
    <source>
        <dbReference type="Google" id="ProtNLM"/>
    </source>
</evidence>
<feature type="transmembrane region" description="Helical" evidence="1">
    <location>
        <begin position="236"/>
        <end position="254"/>
    </location>
</feature>
<dbReference type="EMBL" id="JBHMAF010000007">
    <property type="protein sequence ID" value="MFB9757199.1"/>
    <property type="molecule type" value="Genomic_DNA"/>
</dbReference>
<evidence type="ECO:0000313" key="3">
    <source>
        <dbReference type="Proteomes" id="UP001589609"/>
    </source>
</evidence>
<keyword evidence="1" id="KW-1133">Transmembrane helix</keyword>
<keyword evidence="1" id="KW-0812">Transmembrane</keyword>
<feature type="transmembrane region" description="Helical" evidence="1">
    <location>
        <begin position="204"/>
        <end position="230"/>
    </location>
</feature>